<keyword evidence="10" id="KW-1185">Reference proteome</keyword>
<organism evidence="9 10">
    <name type="scientific">Candidatus Afipia apatlaquensis</name>
    <dbReference type="NCBI Taxonomy" id="2712852"/>
    <lineage>
        <taxon>Bacteria</taxon>
        <taxon>Pseudomonadati</taxon>
        <taxon>Pseudomonadota</taxon>
        <taxon>Alphaproteobacteria</taxon>
        <taxon>Hyphomicrobiales</taxon>
        <taxon>Nitrobacteraceae</taxon>
        <taxon>Afipia</taxon>
    </lineage>
</organism>
<protein>
    <submittedName>
        <fullName evidence="9">Iron ABC transporter permease</fullName>
    </submittedName>
</protein>
<dbReference type="PANTHER" id="PTHR30183">
    <property type="entry name" value="MOLYBDENUM TRANSPORT SYSTEM PERMEASE PROTEIN MODB"/>
    <property type="match status" value="1"/>
</dbReference>
<feature type="transmembrane region" description="Helical" evidence="7">
    <location>
        <begin position="90"/>
        <end position="109"/>
    </location>
</feature>
<dbReference type="SUPFAM" id="SSF161098">
    <property type="entry name" value="MetI-like"/>
    <property type="match status" value="1"/>
</dbReference>
<gene>
    <name evidence="9" type="ORF">G4V63_15940</name>
</gene>
<keyword evidence="3" id="KW-1003">Cell membrane</keyword>
<evidence type="ECO:0000256" key="4">
    <source>
        <dbReference type="ARBA" id="ARBA00022692"/>
    </source>
</evidence>
<dbReference type="Gene3D" id="1.10.3720.10">
    <property type="entry name" value="MetI-like"/>
    <property type="match status" value="1"/>
</dbReference>
<dbReference type="GO" id="GO:0005886">
    <property type="term" value="C:plasma membrane"/>
    <property type="evidence" value="ECO:0007669"/>
    <property type="project" value="UniProtKB-SubCell"/>
</dbReference>
<accession>A0A7C9VGI5</accession>
<dbReference type="PANTHER" id="PTHR30183:SF2">
    <property type="entry name" value="IRON UTILIZATION PROTEIN"/>
    <property type="match status" value="1"/>
</dbReference>
<keyword evidence="2" id="KW-0813">Transport</keyword>
<dbReference type="AlphaFoldDB" id="A0A7C9VGI5"/>
<keyword evidence="6 7" id="KW-0472">Membrane</keyword>
<evidence type="ECO:0000256" key="1">
    <source>
        <dbReference type="ARBA" id="ARBA00004651"/>
    </source>
</evidence>
<dbReference type="InterPro" id="IPR000515">
    <property type="entry name" value="MetI-like"/>
</dbReference>
<reference evidence="9" key="1">
    <citation type="submission" date="2020-02" db="EMBL/GenBank/DDBJ databases">
        <title>Draft genome sequence of Candidatus Afipia apatlaquensis IBT-C3, a potential strain for decolorization of textile dyes.</title>
        <authorList>
            <person name="Sanchez-Reyes A."/>
            <person name="Breton-Deval L."/>
            <person name="Mangelson H."/>
            <person name="Sanchez-Flores A."/>
        </authorList>
    </citation>
    <scope>NUCLEOTIDE SEQUENCE [LARGE SCALE GENOMIC DNA]</scope>
    <source>
        <strain evidence="9">IBT-C3</strain>
    </source>
</reference>
<feature type="domain" description="ABC transmembrane type-1" evidence="8">
    <location>
        <begin position="53"/>
        <end position="120"/>
    </location>
</feature>
<dbReference type="PROSITE" id="PS50928">
    <property type="entry name" value="ABC_TM1"/>
    <property type="match status" value="1"/>
</dbReference>
<evidence type="ECO:0000313" key="10">
    <source>
        <dbReference type="Proteomes" id="UP000480266"/>
    </source>
</evidence>
<evidence type="ECO:0000259" key="8">
    <source>
        <dbReference type="PROSITE" id="PS50928"/>
    </source>
</evidence>
<evidence type="ECO:0000313" key="9">
    <source>
        <dbReference type="EMBL" id="NGX96646.1"/>
    </source>
</evidence>
<evidence type="ECO:0000256" key="7">
    <source>
        <dbReference type="SAM" id="Phobius"/>
    </source>
</evidence>
<proteinExistence type="predicted"/>
<keyword evidence="4 7" id="KW-0812">Transmembrane</keyword>
<name>A0A7C9VGI5_9BRAD</name>
<evidence type="ECO:0000256" key="5">
    <source>
        <dbReference type="ARBA" id="ARBA00022989"/>
    </source>
</evidence>
<dbReference type="Proteomes" id="UP000480266">
    <property type="component" value="Unassembled WGS sequence"/>
</dbReference>
<comment type="caution">
    <text evidence="9">The sequence shown here is derived from an EMBL/GenBank/DDBJ whole genome shotgun (WGS) entry which is preliminary data.</text>
</comment>
<dbReference type="InterPro" id="IPR035906">
    <property type="entry name" value="MetI-like_sf"/>
</dbReference>
<evidence type="ECO:0000256" key="3">
    <source>
        <dbReference type="ARBA" id="ARBA00022475"/>
    </source>
</evidence>
<keyword evidence="5 7" id="KW-1133">Transmembrane helix</keyword>
<feature type="transmembrane region" description="Helical" evidence="7">
    <location>
        <begin position="57"/>
        <end position="78"/>
    </location>
</feature>
<comment type="subcellular location">
    <subcellularLocation>
        <location evidence="1">Cell membrane</location>
        <topology evidence="1">Multi-pass membrane protein</topology>
    </subcellularLocation>
</comment>
<evidence type="ECO:0000256" key="2">
    <source>
        <dbReference type="ARBA" id="ARBA00022448"/>
    </source>
</evidence>
<sequence>MTTTRIAEPAVSALAVFTAALVALPVLAIVVIAAQPAPGLWSHLIDYVLPLALRDTAALLIGVGSIALLAGAGTAWLVSSHDFPGRGLLLWLLPLPLAIPTYIAAYVYVDLFEPLGLVHR</sequence>
<evidence type="ECO:0000256" key="6">
    <source>
        <dbReference type="ARBA" id="ARBA00023136"/>
    </source>
</evidence>
<dbReference type="GO" id="GO:0055085">
    <property type="term" value="P:transmembrane transport"/>
    <property type="evidence" value="ECO:0007669"/>
    <property type="project" value="InterPro"/>
</dbReference>
<feature type="non-terminal residue" evidence="9">
    <location>
        <position position="120"/>
    </location>
</feature>
<dbReference type="EMBL" id="JAAMRR010000814">
    <property type="protein sequence ID" value="NGX96646.1"/>
    <property type="molecule type" value="Genomic_DNA"/>
</dbReference>